<keyword evidence="9" id="KW-0739">Sodium transport</keyword>
<dbReference type="PANTHER" id="PTHR10110">
    <property type="entry name" value="SODIUM/HYDROGEN EXCHANGER"/>
    <property type="match status" value="1"/>
</dbReference>
<dbReference type="Proteomes" id="UP000692954">
    <property type="component" value="Unassembled WGS sequence"/>
</dbReference>
<evidence type="ECO:0000256" key="7">
    <source>
        <dbReference type="ARBA" id="ARBA00023065"/>
    </source>
</evidence>
<keyword evidence="6" id="KW-0915">Sodium</keyword>
<feature type="transmembrane region" description="Helical" evidence="10">
    <location>
        <begin position="241"/>
        <end position="262"/>
    </location>
</feature>
<dbReference type="Pfam" id="PF00027">
    <property type="entry name" value="cNMP_binding"/>
    <property type="match status" value="1"/>
</dbReference>
<dbReference type="GO" id="GO:0005886">
    <property type="term" value="C:plasma membrane"/>
    <property type="evidence" value="ECO:0007669"/>
    <property type="project" value="UniProtKB-SubCell"/>
</dbReference>
<feature type="domain" description="Cyclic nucleotide-binding" evidence="11">
    <location>
        <begin position="758"/>
        <end position="872"/>
    </location>
</feature>
<feature type="transmembrane region" description="Helical" evidence="10">
    <location>
        <begin position="51"/>
        <end position="70"/>
    </location>
</feature>
<evidence type="ECO:0000256" key="3">
    <source>
        <dbReference type="ARBA" id="ARBA00022475"/>
    </source>
</evidence>
<feature type="transmembrane region" description="Helical" evidence="10">
    <location>
        <begin position="394"/>
        <end position="415"/>
    </location>
</feature>
<evidence type="ECO:0000259" key="11">
    <source>
        <dbReference type="PROSITE" id="PS50042"/>
    </source>
</evidence>
<evidence type="ECO:0000256" key="2">
    <source>
        <dbReference type="ARBA" id="ARBA00022448"/>
    </source>
</evidence>
<feature type="transmembrane region" description="Helical" evidence="10">
    <location>
        <begin position="321"/>
        <end position="342"/>
    </location>
</feature>
<dbReference type="GO" id="GO:0015386">
    <property type="term" value="F:potassium:proton antiporter activity"/>
    <property type="evidence" value="ECO:0007669"/>
    <property type="project" value="TreeGrafter"/>
</dbReference>
<keyword evidence="4 10" id="KW-0812">Transmembrane</keyword>
<dbReference type="GO" id="GO:0015385">
    <property type="term" value="F:sodium:proton antiporter activity"/>
    <property type="evidence" value="ECO:0007669"/>
    <property type="project" value="InterPro"/>
</dbReference>
<dbReference type="PROSITE" id="PS50042">
    <property type="entry name" value="CNMP_BINDING_3"/>
    <property type="match status" value="1"/>
</dbReference>
<dbReference type="AlphaFoldDB" id="A0A8S1LNE8"/>
<dbReference type="PANTHER" id="PTHR10110:SF86">
    <property type="entry name" value="SODIUM_HYDROGEN EXCHANGER 7"/>
    <property type="match status" value="1"/>
</dbReference>
<keyword evidence="13" id="KW-1185">Reference proteome</keyword>
<evidence type="ECO:0000256" key="10">
    <source>
        <dbReference type="SAM" id="Phobius"/>
    </source>
</evidence>
<evidence type="ECO:0000256" key="4">
    <source>
        <dbReference type="ARBA" id="ARBA00022692"/>
    </source>
</evidence>
<feature type="transmembrane region" description="Helical" evidence="10">
    <location>
        <begin position="427"/>
        <end position="446"/>
    </location>
</feature>
<evidence type="ECO:0000256" key="5">
    <source>
        <dbReference type="ARBA" id="ARBA00022989"/>
    </source>
</evidence>
<evidence type="ECO:0000256" key="9">
    <source>
        <dbReference type="ARBA" id="ARBA00023201"/>
    </source>
</evidence>
<feature type="transmembrane region" description="Helical" evidence="10">
    <location>
        <begin position="363"/>
        <end position="382"/>
    </location>
</feature>
<dbReference type="OrthoDB" id="441412at2759"/>
<dbReference type="InterPro" id="IPR000595">
    <property type="entry name" value="cNMP-bd_dom"/>
</dbReference>
<dbReference type="GO" id="GO:0098719">
    <property type="term" value="P:sodium ion import across plasma membrane"/>
    <property type="evidence" value="ECO:0007669"/>
    <property type="project" value="TreeGrafter"/>
</dbReference>
<keyword evidence="8 10" id="KW-0472">Membrane</keyword>
<dbReference type="InterPro" id="IPR006153">
    <property type="entry name" value="Cation/H_exchanger_TM"/>
</dbReference>
<keyword evidence="7" id="KW-0406">Ion transport</keyword>
<comment type="caution">
    <text evidence="12">The sequence shown here is derived from an EMBL/GenBank/DDBJ whole genome shotgun (WGS) entry which is preliminary data.</text>
</comment>
<keyword evidence="5 10" id="KW-1133">Transmembrane helix</keyword>
<gene>
    <name evidence="12" type="ORF">PSON_ATCC_30995.1.T0260017</name>
</gene>
<feature type="transmembrane region" description="Helical" evidence="10">
    <location>
        <begin position="268"/>
        <end position="285"/>
    </location>
</feature>
<comment type="subcellular location">
    <subcellularLocation>
        <location evidence="1">Cell membrane</location>
        <topology evidence="1">Multi-pass membrane protein</topology>
    </subcellularLocation>
</comment>
<proteinExistence type="predicted"/>
<dbReference type="EMBL" id="CAJJDN010000026">
    <property type="protein sequence ID" value="CAD8069778.1"/>
    <property type="molecule type" value="Genomic_DNA"/>
</dbReference>
<keyword evidence="2" id="KW-0813">Transport</keyword>
<organism evidence="12 13">
    <name type="scientific">Paramecium sonneborni</name>
    <dbReference type="NCBI Taxonomy" id="65129"/>
    <lineage>
        <taxon>Eukaryota</taxon>
        <taxon>Sar</taxon>
        <taxon>Alveolata</taxon>
        <taxon>Ciliophora</taxon>
        <taxon>Intramacronucleata</taxon>
        <taxon>Oligohymenophorea</taxon>
        <taxon>Peniculida</taxon>
        <taxon>Parameciidae</taxon>
        <taxon>Paramecium</taxon>
    </lineage>
</organism>
<dbReference type="Pfam" id="PF00999">
    <property type="entry name" value="Na_H_Exchanger"/>
    <property type="match status" value="1"/>
</dbReference>
<evidence type="ECO:0000313" key="13">
    <source>
        <dbReference type="Proteomes" id="UP000692954"/>
    </source>
</evidence>
<evidence type="ECO:0000256" key="1">
    <source>
        <dbReference type="ARBA" id="ARBA00004651"/>
    </source>
</evidence>
<evidence type="ECO:0000256" key="8">
    <source>
        <dbReference type="ARBA" id="ARBA00023136"/>
    </source>
</evidence>
<reference evidence="12" key="1">
    <citation type="submission" date="2021-01" db="EMBL/GenBank/DDBJ databases">
        <authorList>
            <consortium name="Genoscope - CEA"/>
            <person name="William W."/>
        </authorList>
    </citation>
    <scope>NUCLEOTIDE SEQUENCE</scope>
</reference>
<name>A0A8S1LNE8_9CILI</name>
<dbReference type="InterPro" id="IPR018422">
    <property type="entry name" value="Cation/H_exchanger_CPA1"/>
</dbReference>
<accession>A0A8S1LNE8</accession>
<feature type="transmembrane region" description="Helical" evidence="10">
    <location>
        <begin position="26"/>
        <end position="44"/>
    </location>
</feature>
<dbReference type="GO" id="GO:0051453">
    <property type="term" value="P:regulation of intracellular pH"/>
    <property type="evidence" value="ECO:0007669"/>
    <property type="project" value="TreeGrafter"/>
</dbReference>
<protein>
    <recommendedName>
        <fullName evidence="11">Cyclic nucleotide-binding domain-containing protein</fullName>
    </recommendedName>
</protein>
<feature type="transmembrane region" description="Helical" evidence="10">
    <location>
        <begin position="90"/>
        <end position="112"/>
    </location>
</feature>
<evidence type="ECO:0000256" key="6">
    <source>
        <dbReference type="ARBA" id="ARBA00023053"/>
    </source>
</evidence>
<sequence length="1004" mass="115594">MMSSGASEQKLIQRDSLWRDEHMMEQSAQILHFLVLGLILGLILRELSKKFSIPYSPMILGLGLIIGLSQEYIGNIGDSAYILSKMHPHLIVFIFIPVLLFESAFNCDWYTFKQQLINILLLAGPGCGWVNFDINIKKGAIMLGISFKLILQYDNNDMNWYEALTLGSVLSATDPVAVVSLLKELGANPAFNHLIEGEALLNDGVAMVFFNVFNNVSKASSGRGQAVNGGDIVISFLRTSLLGPFIGVILGFIVAIWTRRILGDDIEVTWLTFVFTYFTFYWAEFEFLKTSGLLAVVGLGLFWCAYGKTRIRVSIEHSVHAVWGFVQYSCDTLVFLLVGIIVGIQLLEEDLIQRIDYFKMIGFYFLMILVRLLMVLTFYPLLKYFGYPMTKSELIVFVYGGLRGGLGLTLSLMIGCDNDLPARFRHLAVFYAAAMALFTNMVNGTTCKALVKCVKMIDQSIVKKKVYKKYLEELIVIQQDFIKQLETDEFYNMTDWITVSNLIGQEHFIKNIEQLETDIIKSVVKNGNEEMIFDGLPNKDVLAEVRYRFYRILKGLYYQQFEHGLCEEQTVRMLVESSDIGSDELNFNLEIWDELFKNFINLCSVTFFFKIKQTFLIGYFAREYLIRHLGFVYDVTSTFIICADEALKLSIHFPMNKEAIQIIQEELKKNIEKAHTYFSTLNGNFPEIVRILQTKKASFSILTHSIQYLQNTQHLGLIDDKVYKILLKDINNKLVKLENHSYQIELPSFHLVTMQFPIFQDLTLIDLDHIKKVALEKKYGIGQIIFSKGDPCDELYIIMKGYVVIENNEIFITKGLGSLITHQSLILDHQHISAAKAVVETRLYTLPIKVIKDIMIKNPEFEFKIYLHSLEYIRKWFINQVGPLAKMELKKMNEFIRNKSRLIKLNSQTQQEFLKGGFLFSGQLKDPKNNLINKYDYIPPNEGQFIAITNVICFIFDESLERLQSKRIKELKLDNQRDQQIEEKYSEFRSKKNSIMELSKIDIN</sequence>
<feature type="transmembrane region" description="Helical" evidence="10">
    <location>
        <begin position="292"/>
        <end position="309"/>
    </location>
</feature>
<keyword evidence="3" id="KW-1003">Cell membrane</keyword>
<dbReference type="CDD" id="cd00038">
    <property type="entry name" value="CAP_ED"/>
    <property type="match status" value="1"/>
</dbReference>
<evidence type="ECO:0000313" key="12">
    <source>
        <dbReference type="EMBL" id="CAD8069778.1"/>
    </source>
</evidence>